<protein>
    <recommendedName>
        <fullName evidence="2">MEMO1 family protein GCM10009104_06920</fullName>
    </recommendedName>
</protein>
<gene>
    <name evidence="3" type="primary">amrB</name>
    <name evidence="3" type="ORF">GCM10009104_06920</name>
</gene>
<sequence>MTGMLRPAAVAGLFYPADEAALKQLVGGMLTEAPEPPELRRQVRALVVPHAGLVYSGPVAAVAYRLLRRSLSECDWQRVVLLGPNHRVPLVGMAVPDESDWKTPLGIMRLDRAFVARLCEQFAMAVRPEVHLPEHSLEVQLPFLQYIAPEMRLVPVLVGPTDSAVVAELIEYCWQDEQTLVLISSDLSHYHSWEEARQLDAVTSRMICHAEPHLGSEQACGCYALNGLLLAAQHQGLEINCLSQMTSGDTAGDKQQVVGYGAYVCY</sequence>
<evidence type="ECO:0000256" key="2">
    <source>
        <dbReference type="HAMAP-Rule" id="MF_00055"/>
    </source>
</evidence>
<dbReference type="NCBIfam" id="TIGR04336">
    <property type="entry name" value="AmmeMemoSam_B"/>
    <property type="match status" value="1"/>
</dbReference>
<dbReference type="EMBL" id="BAAAET010000001">
    <property type="protein sequence ID" value="GAA0684225.1"/>
    <property type="molecule type" value="Genomic_DNA"/>
</dbReference>
<dbReference type="Proteomes" id="UP001499915">
    <property type="component" value="Unassembled WGS sequence"/>
</dbReference>
<comment type="similarity">
    <text evidence="1 2">Belongs to the MEMO1 family.</text>
</comment>
<dbReference type="Gene3D" id="3.40.830.10">
    <property type="entry name" value="LigB-like"/>
    <property type="match status" value="1"/>
</dbReference>
<comment type="caution">
    <text evidence="3">The sequence shown here is derived from an EMBL/GenBank/DDBJ whole genome shotgun (WGS) entry which is preliminary data.</text>
</comment>
<accession>A0ABN1I314</accession>
<dbReference type="PANTHER" id="PTHR11060">
    <property type="entry name" value="PROTEIN MEMO1"/>
    <property type="match status" value="1"/>
</dbReference>
<dbReference type="InterPro" id="IPR002737">
    <property type="entry name" value="MEMO1_fam"/>
</dbReference>
<dbReference type="Pfam" id="PF01875">
    <property type="entry name" value="Memo"/>
    <property type="match status" value="1"/>
</dbReference>
<dbReference type="HAMAP" id="MF_00055">
    <property type="entry name" value="MEMO1"/>
    <property type="match status" value="1"/>
</dbReference>
<dbReference type="RefSeq" id="WP_343802340.1">
    <property type="nucleotide sequence ID" value="NZ_BAAAET010000001.1"/>
</dbReference>
<dbReference type="PANTHER" id="PTHR11060:SF0">
    <property type="entry name" value="PROTEIN MEMO1"/>
    <property type="match status" value="1"/>
</dbReference>
<keyword evidence="4" id="KW-1185">Reference proteome</keyword>
<evidence type="ECO:0000313" key="4">
    <source>
        <dbReference type="Proteomes" id="UP001499915"/>
    </source>
</evidence>
<proteinExistence type="inferred from homology"/>
<name>A0ABN1I314_9GAMM</name>
<dbReference type="CDD" id="cd07361">
    <property type="entry name" value="MEMO_like"/>
    <property type="match status" value="1"/>
</dbReference>
<evidence type="ECO:0000256" key="1">
    <source>
        <dbReference type="ARBA" id="ARBA00006315"/>
    </source>
</evidence>
<evidence type="ECO:0000313" key="3">
    <source>
        <dbReference type="EMBL" id="GAA0684225.1"/>
    </source>
</evidence>
<reference evidence="3 4" key="1">
    <citation type="journal article" date="2019" name="Int. J. Syst. Evol. Microbiol.">
        <title>The Global Catalogue of Microorganisms (GCM) 10K type strain sequencing project: providing services to taxonomists for standard genome sequencing and annotation.</title>
        <authorList>
            <consortium name="The Broad Institute Genomics Platform"/>
            <consortium name="The Broad Institute Genome Sequencing Center for Infectious Disease"/>
            <person name="Wu L."/>
            <person name="Ma J."/>
        </authorList>
    </citation>
    <scope>NUCLEOTIDE SEQUENCE [LARGE SCALE GENOMIC DNA]</scope>
    <source>
        <strain evidence="3 4">JCM 15134</strain>
    </source>
</reference>
<organism evidence="3 4">
    <name type="scientific">Marinobacterium maritimum</name>
    <dbReference type="NCBI Taxonomy" id="500162"/>
    <lineage>
        <taxon>Bacteria</taxon>
        <taxon>Pseudomonadati</taxon>
        <taxon>Pseudomonadota</taxon>
        <taxon>Gammaproteobacteria</taxon>
        <taxon>Oceanospirillales</taxon>
        <taxon>Oceanospirillaceae</taxon>
        <taxon>Marinobacterium</taxon>
    </lineage>
</organism>